<comment type="similarity">
    <text evidence="1 2">Belongs to the UPF0178 family.</text>
</comment>
<accession>A0A420WB59</accession>
<dbReference type="InterPro" id="IPR003791">
    <property type="entry name" value="UPF0178"/>
</dbReference>
<comment type="caution">
    <text evidence="3">The sequence shown here is derived from an EMBL/GenBank/DDBJ whole genome shotgun (WGS) entry which is preliminary data.</text>
</comment>
<evidence type="ECO:0000256" key="1">
    <source>
        <dbReference type="ARBA" id="ARBA00008522"/>
    </source>
</evidence>
<gene>
    <name evidence="3" type="ORF">BCL74_2717</name>
</gene>
<organism evidence="3 4">
    <name type="scientific">Oceanibaculum indicum</name>
    <dbReference type="NCBI Taxonomy" id="526216"/>
    <lineage>
        <taxon>Bacteria</taxon>
        <taxon>Pseudomonadati</taxon>
        <taxon>Pseudomonadota</taxon>
        <taxon>Alphaproteobacteria</taxon>
        <taxon>Rhodospirillales</taxon>
        <taxon>Oceanibaculaceae</taxon>
        <taxon>Oceanibaculum</taxon>
    </lineage>
</organism>
<dbReference type="AlphaFoldDB" id="A0A420WB59"/>
<evidence type="ECO:0000256" key="2">
    <source>
        <dbReference type="HAMAP-Rule" id="MF_00489"/>
    </source>
</evidence>
<dbReference type="PANTHER" id="PTHR35146:SF1">
    <property type="entry name" value="UPF0178 PROTEIN YAII"/>
    <property type="match status" value="1"/>
</dbReference>
<dbReference type="EMBL" id="RBIG01000003">
    <property type="protein sequence ID" value="RKQ68241.1"/>
    <property type="molecule type" value="Genomic_DNA"/>
</dbReference>
<dbReference type="CDD" id="cd18720">
    <property type="entry name" value="PIN_YqxD-like"/>
    <property type="match status" value="1"/>
</dbReference>
<evidence type="ECO:0000313" key="3">
    <source>
        <dbReference type="EMBL" id="RKQ68241.1"/>
    </source>
</evidence>
<reference evidence="3 4" key="1">
    <citation type="submission" date="2018-10" db="EMBL/GenBank/DDBJ databases">
        <title>Comparative analysis of microorganisms from saline springs in Andes Mountain Range, Colombia.</title>
        <authorList>
            <person name="Rubin E."/>
        </authorList>
    </citation>
    <scope>NUCLEOTIDE SEQUENCE [LARGE SCALE GENOMIC DNA]</scope>
    <source>
        <strain evidence="3 4">USBA 36</strain>
    </source>
</reference>
<dbReference type="Proteomes" id="UP000277424">
    <property type="component" value="Unassembled WGS sequence"/>
</dbReference>
<dbReference type="PANTHER" id="PTHR35146">
    <property type="entry name" value="UPF0178 PROTEIN YAII"/>
    <property type="match status" value="1"/>
</dbReference>
<dbReference type="RefSeq" id="WP_121220798.1">
    <property type="nucleotide sequence ID" value="NZ_RBIG01000003.1"/>
</dbReference>
<dbReference type="OrthoDB" id="9798918at2"/>
<protein>
    <recommendedName>
        <fullName evidence="2">UPF0178 protein BCL74_2717</fullName>
    </recommendedName>
</protein>
<dbReference type="Pfam" id="PF02639">
    <property type="entry name" value="DUF188"/>
    <property type="match status" value="1"/>
</dbReference>
<proteinExistence type="inferred from homology"/>
<dbReference type="NCBIfam" id="NF001095">
    <property type="entry name" value="PRK00124.1"/>
    <property type="match status" value="1"/>
</dbReference>
<sequence length="158" mass="16738">MSEPKKPITIHVDADACPVKAEIYRVAERYGVPVIIVANDYIAVPPNPLFRRVVVDDGFDAADNWIAENVGTGDIVVTADVPLASRCVKAGATVIGPNGKPFSEAAIGMALATRNLMADLRAAGQVTSGPRPFSAKDRSSFLSSLDLAINRLRRAGHA</sequence>
<evidence type="ECO:0000313" key="4">
    <source>
        <dbReference type="Proteomes" id="UP000277424"/>
    </source>
</evidence>
<name>A0A420WB59_9PROT</name>
<dbReference type="HAMAP" id="MF_00489">
    <property type="entry name" value="UPF0178"/>
    <property type="match status" value="1"/>
</dbReference>